<organism evidence="2 3">
    <name type="scientific">Streptomyces reniochalinae</name>
    <dbReference type="NCBI Taxonomy" id="2250578"/>
    <lineage>
        <taxon>Bacteria</taxon>
        <taxon>Bacillati</taxon>
        <taxon>Actinomycetota</taxon>
        <taxon>Actinomycetes</taxon>
        <taxon>Kitasatosporales</taxon>
        <taxon>Streptomycetaceae</taxon>
        <taxon>Streptomyces</taxon>
    </lineage>
</organism>
<proteinExistence type="predicted"/>
<dbReference type="InterPro" id="IPR013325">
    <property type="entry name" value="RNA_pol_sigma_r2"/>
</dbReference>
<dbReference type="AlphaFoldDB" id="A0A367EG73"/>
<dbReference type="Proteomes" id="UP000253507">
    <property type="component" value="Unassembled WGS sequence"/>
</dbReference>
<dbReference type="GO" id="GO:0003700">
    <property type="term" value="F:DNA-binding transcription factor activity"/>
    <property type="evidence" value="ECO:0007669"/>
    <property type="project" value="InterPro"/>
</dbReference>
<dbReference type="OrthoDB" id="4116392at2"/>
<evidence type="ECO:0000313" key="2">
    <source>
        <dbReference type="EMBL" id="RCG16963.1"/>
    </source>
</evidence>
<dbReference type="RefSeq" id="WP_114016658.1">
    <property type="nucleotide sequence ID" value="NZ_QOIM01000037.1"/>
</dbReference>
<dbReference type="NCBIfam" id="TIGR02937">
    <property type="entry name" value="sigma70-ECF"/>
    <property type="match status" value="1"/>
</dbReference>
<keyword evidence="3" id="KW-1185">Reference proteome</keyword>
<dbReference type="InterPro" id="IPR014284">
    <property type="entry name" value="RNA_pol_sigma-70_dom"/>
</dbReference>
<feature type="domain" description="RNA polymerase sigma-70 region 2" evidence="1">
    <location>
        <begin position="30"/>
        <end position="97"/>
    </location>
</feature>
<evidence type="ECO:0000259" key="1">
    <source>
        <dbReference type="Pfam" id="PF04542"/>
    </source>
</evidence>
<gene>
    <name evidence="2" type="ORF">DQ392_17955</name>
</gene>
<comment type="caution">
    <text evidence="2">The sequence shown here is derived from an EMBL/GenBank/DDBJ whole genome shotgun (WGS) entry which is preliminary data.</text>
</comment>
<name>A0A367EG73_9ACTN</name>
<dbReference type="Gene3D" id="1.10.1740.10">
    <property type="match status" value="1"/>
</dbReference>
<dbReference type="SUPFAM" id="SSF88946">
    <property type="entry name" value="Sigma2 domain of RNA polymerase sigma factors"/>
    <property type="match status" value="1"/>
</dbReference>
<dbReference type="Pfam" id="PF04542">
    <property type="entry name" value="Sigma70_r2"/>
    <property type="match status" value="1"/>
</dbReference>
<dbReference type="EMBL" id="QOIM01000037">
    <property type="protein sequence ID" value="RCG16963.1"/>
    <property type="molecule type" value="Genomic_DNA"/>
</dbReference>
<accession>A0A367EG73</accession>
<dbReference type="InterPro" id="IPR007627">
    <property type="entry name" value="RNA_pol_sigma70_r2"/>
</dbReference>
<sequence>MLNLTEAQIAAAKNNDAAAVAQVVAETDERVTQLARKYATTGGFTDYALMDDLAQTGRIELWQAIARFEGESVAQFFTFIDRTLNGVMSNERRAQTRHGVSESIAKEFERALTMANGDPYEAERIAADAEHMGKRRMSEEMAYAARLSWQGLDSLDTRATTDDEDDTTIGDRLLSTIGLPDDLIEPRDIETARQRDTRRNVHDALNKMGKKSADILRGTYGIAPAPMAFGTENEDLLADWVGMAKSLVRQNRSKAKTRFRDVYLKGANA</sequence>
<dbReference type="GO" id="GO:0006352">
    <property type="term" value="P:DNA-templated transcription initiation"/>
    <property type="evidence" value="ECO:0007669"/>
    <property type="project" value="InterPro"/>
</dbReference>
<reference evidence="2 3" key="1">
    <citation type="submission" date="2018-06" db="EMBL/GenBank/DDBJ databases">
        <title>Streptomyces reniochalinae sp. nov. and Streptomyces diacarnus sp. nov. from marine sponges.</title>
        <authorList>
            <person name="Li L."/>
        </authorList>
    </citation>
    <scope>NUCLEOTIDE SEQUENCE [LARGE SCALE GENOMIC DNA]</scope>
    <source>
        <strain evidence="2 3">LHW50302</strain>
    </source>
</reference>
<evidence type="ECO:0000313" key="3">
    <source>
        <dbReference type="Proteomes" id="UP000253507"/>
    </source>
</evidence>
<protein>
    <recommendedName>
        <fullName evidence="1">RNA polymerase sigma-70 region 2 domain-containing protein</fullName>
    </recommendedName>
</protein>